<evidence type="ECO:0000256" key="2">
    <source>
        <dbReference type="ARBA" id="ARBA00023043"/>
    </source>
</evidence>
<feature type="repeat" description="ANK" evidence="3">
    <location>
        <begin position="1095"/>
        <end position="1127"/>
    </location>
</feature>
<evidence type="ECO:0000313" key="5">
    <source>
        <dbReference type="EMBL" id="CAD7245415.1"/>
    </source>
</evidence>
<dbReference type="PANTHER" id="PTHR24198">
    <property type="entry name" value="ANKYRIN REPEAT AND PROTEIN KINASE DOMAIN-CONTAINING PROTEIN"/>
    <property type="match status" value="1"/>
</dbReference>
<dbReference type="PROSITE" id="PS50088">
    <property type="entry name" value="ANK_REPEAT"/>
    <property type="match status" value="14"/>
</dbReference>
<feature type="repeat" description="ANK" evidence="3">
    <location>
        <begin position="1061"/>
        <end position="1094"/>
    </location>
</feature>
<dbReference type="EMBL" id="CAJPEV010000849">
    <property type="protein sequence ID" value="CAG0889062.1"/>
    <property type="molecule type" value="Genomic_DNA"/>
</dbReference>
<feature type="repeat" description="ANK" evidence="3">
    <location>
        <begin position="855"/>
        <end position="887"/>
    </location>
</feature>
<evidence type="ECO:0000256" key="1">
    <source>
        <dbReference type="ARBA" id="ARBA00022737"/>
    </source>
</evidence>
<dbReference type="EMBL" id="LR900366">
    <property type="protein sequence ID" value="CAD7245415.1"/>
    <property type="molecule type" value="Genomic_DNA"/>
</dbReference>
<feature type="repeat" description="ANK" evidence="3">
    <location>
        <begin position="1446"/>
        <end position="1474"/>
    </location>
</feature>
<dbReference type="SUPFAM" id="SSF48403">
    <property type="entry name" value="Ankyrin repeat"/>
    <property type="match status" value="2"/>
</dbReference>
<protein>
    <submittedName>
        <fullName evidence="5">Uncharacterized protein</fullName>
    </submittedName>
</protein>
<feature type="repeat" description="ANK" evidence="3">
    <location>
        <begin position="888"/>
        <end position="909"/>
    </location>
</feature>
<dbReference type="GO" id="GO:0005737">
    <property type="term" value="C:cytoplasm"/>
    <property type="evidence" value="ECO:0007669"/>
    <property type="project" value="TreeGrafter"/>
</dbReference>
<feature type="signal peptide" evidence="4">
    <location>
        <begin position="1"/>
        <end position="18"/>
    </location>
</feature>
<keyword evidence="2 3" id="KW-0040">ANK repeat</keyword>
<keyword evidence="1" id="KW-0677">Repeat</keyword>
<keyword evidence="4" id="KW-0732">Signal</keyword>
<keyword evidence="6" id="KW-1185">Reference proteome</keyword>
<gene>
    <name evidence="5" type="ORF">DSTB1V02_LOCUS5288</name>
</gene>
<evidence type="ECO:0000256" key="3">
    <source>
        <dbReference type="PROSITE-ProRule" id="PRU00023"/>
    </source>
</evidence>
<feature type="repeat" description="ANK" evidence="3">
    <location>
        <begin position="1258"/>
        <end position="1290"/>
    </location>
</feature>
<feature type="repeat" description="ANK" evidence="3">
    <location>
        <begin position="1293"/>
        <end position="1325"/>
    </location>
</feature>
<evidence type="ECO:0000256" key="4">
    <source>
        <dbReference type="SAM" id="SignalP"/>
    </source>
</evidence>
<feature type="repeat" description="ANK" evidence="3">
    <location>
        <begin position="1368"/>
        <end position="1400"/>
    </location>
</feature>
<dbReference type="Proteomes" id="UP000677054">
    <property type="component" value="Unassembled WGS sequence"/>
</dbReference>
<dbReference type="Gene3D" id="1.25.40.20">
    <property type="entry name" value="Ankyrin repeat-containing domain"/>
    <property type="match status" value="6"/>
</dbReference>
<dbReference type="SMART" id="SM00248">
    <property type="entry name" value="ANK"/>
    <property type="match status" value="19"/>
</dbReference>
<sequence>MELVLNVLLIAGLQFANGREYHFPISNWSRGSLEENALQTSSGNYPGNSMRQFNYQSDSIQWIDLIAGSRMDHGGVRGRTKRSAFCKATSILGDAGTVSGLGATIGGFVGPIGSAVGGAVGLIGGAIFGIVKSSQNEDGCDESKVIPDALNDVQTKLGDISDKIDDVGSNVQIGREENKINHRITQDLVQVSRQENDINFQINRGLINLGRVENNINFGINRALIQQGRQENLLNFARTQGLVNQGRVENEINFQKTQGLVNQGRVENFINFNETQGLINEGRHENLMNFALTQGLIDQGREENQANFAITRSLINRGREENQINFKVTKGLIHKGRRENLINFGITQDLITQGRWENLMNFKVIEGSVAELRDDTQKGFSFLSKQANRNLEAITIARLDVMQRFNSAYKLLDRNFNATNAGRVENLRNFEITKNLINQIGDTVIRNQAQAMAERMLFYTSTVNLIRESTNETISAIDDAKQTILRAIDKSRVEPILSKLTTFLEYFNGELEGIKSSNTKQILAKLQEPNGFLFYLAESRTPRGVNSLHSLLSDIINQGLAIPKNSEDEMALIALDALFTGTQTYVSVLAFLMEAYSFLADHYYKEMNVEQFHYHITLINVRYNDFKRSLNNGIIDQVADILLQVQRTGFVEREMLFSTRRNNLEALRKSIVNFDTTLKTLQTEPATIQRKPEFPSSKDNAVSHGPWKQGRTVSYAIQYKFNNILSKIGEFTKGFPLAEGMANPKIHVPSAPSGVTSRLIFRKFDKEKPEYVGTIAGNKPTYFQDIDKDLFNAAGSLNEDLSLLEVKSFLDSRASISAKFDDGMTALHKASATGNSRIVEKFIEAGADLNASDLLGHKPIHHAAETGYIETMRKLFSLGADVNSKTREDLTPLHMAALYGNGEVLEYLLTLKDIEANAVTKDNFIAFHLSVLAGHFSATRILADYDGVNVNAPDDNFFTPLHHAVATENKEILKLLLQSPRINVNAKASDDLTALHLAVASGNKEIVDMLLTQSNVNILSQSAGGYTALHMAAANGHSQVLQSLLNRLSTDSESINSLSAEKWTPLHLAISFKHVQTVTRLLLHSNIDIDVKAEGGLTPLHLAAGTDQAKVVSKLMLLEANLEEQSDLGLRALHYAVWYGRKNAASILLKEADVNAKAPFGLTPLHLAVIGNHVNVVEQLTASANIQIHSATESGSTALHFAAVSGNNAIVMHLLQHGAKVNAKDKFGMTAFDMAIENKQNSTSNLLKLHGGKSSIHMGTTALHEAAYYGRDEVIAELLNAGAKINQQKETVNGWAAIHIASLRGHRSTVTLLLERGADINLATLDKQTAIDVAENNGQEEITSFLKQRGGQAFDCIGLKNINKKDSKGWTPLQYAVHEGNREKIKTLLKCGATQDILELLPAGLDPKVEKKDVAIALNVAAANGNMPDVKALLEKGADVNFKSADGKTPLDLALDNGHYDVADVLIEYGGIQS</sequence>
<dbReference type="InterPro" id="IPR002110">
    <property type="entry name" value="Ankyrin_rpt"/>
</dbReference>
<feature type="repeat" description="ANK" evidence="3">
    <location>
        <begin position="1024"/>
        <end position="1047"/>
    </location>
</feature>
<accession>A0A7R8XDZ2</accession>
<feature type="repeat" description="ANK" evidence="3">
    <location>
        <begin position="1160"/>
        <end position="1180"/>
    </location>
</feature>
<feature type="repeat" description="ANK" evidence="3">
    <location>
        <begin position="990"/>
        <end position="1011"/>
    </location>
</feature>
<feature type="chain" id="PRO_5036402472" evidence="4">
    <location>
        <begin position="19"/>
        <end position="1474"/>
    </location>
</feature>
<dbReference type="InterPro" id="IPR036770">
    <property type="entry name" value="Ankyrin_rpt-contain_sf"/>
</dbReference>
<dbReference type="Pfam" id="PF00023">
    <property type="entry name" value="Ank"/>
    <property type="match status" value="1"/>
</dbReference>
<name>A0A7R8XDZ2_9CRUS</name>
<proteinExistence type="predicted"/>
<feature type="repeat" description="ANK" evidence="3">
    <location>
        <begin position="822"/>
        <end position="854"/>
    </location>
</feature>
<reference evidence="5" key="1">
    <citation type="submission" date="2020-11" db="EMBL/GenBank/DDBJ databases">
        <authorList>
            <person name="Tran Van P."/>
        </authorList>
    </citation>
    <scope>NUCLEOTIDE SEQUENCE</scope>
</reference>
<evidence type="ECO:0000313" key="6">
    <source>
        <dbReference type="Proteomes" id="UP000677054"/>
    </source>
</evidence>
<dbReference type="PROSITE" id="PS50297">
    <property type="entry name" value="ANK_REP_REGION"/>
    <property type="match status" value="14"/>
</dbReference>
<dbReference type="Pfam" id="PF12796">
    <property type="entry name" value="Ank_2"/>
    <property type="match status" value="6"/>
</dbReference>
<feature type="repeat" description="ANK" evidence="3">
    <location>
        <begin position="1194"/>
        <end position="1226"/>
    </location>
</feature>
<organism evidence="5">
    <name type="scientific">Darwinula stevensoni</name>
    <dbReference type="NCBI Taxonomy" id="69355"/>
    <lineage>
        <taxon>Eukaryota</taxon>
        <taxon>Metazoa</taxon>
        <taxon>Ecdysozoa</taxon>
        <taxon>Arthropoda</taxon>
        <taxon>Crustacea</taxon>
        <taxon>Oligostraca</taxon>
        <taxon>Ostracoda</taxon>
        <taxon>Podocopa</taxon>
        <taxon>Podocopida</taxon>
        <taxon>Darwinulocopina</taxon>
        <taxon>Darwinuloidea</taxon>
        <taxon>Darwinulidae</taxon>
        <taxon>Darwinula</taxon>
    </lineage>
</organism>
<dbReference type="PANTHER" id="PTHR24198:SF165">
    <property type="entry name" value="ANKYRIN REPEAT-CONTAINING PROTEIN-RELATED"/>
    <property type="match status" value="1"/>
</dbReference>
<dbReference type="PRINTS" id="PR01415">
    <property type="entry name" value="ANKYRIN"/>
</dbReference>
<dbReference type="OrthoDB" id="20872at2759"/>
<feature type="repeat" description="ANK" evidence="3">
    <location>
        <begin position="1413"/>
        <end position="1445"/>
    </location>
</feature>